<name>A0A9X8MYN0_9ACTN</name>
<evidence type="ECO:0008006" key="4">
    <source>
        <dbReference type="Google" id="ProtNLM"/>
    </source>
</evidence>
<protein>
    <recommendedName>
        <fullName evidence="4">DUF4352 domain-containing protein</fullName>
    </recommendedName>
</protein>
<organism evidence="2 3">
    <name type="scientific">Streptomyces yunnanensis</name>
    <dbReference type="NCBI Taxonomy" id="156453"/>
    <lineage>
        <taxon>Bacteria</taxon>
        <taxon>Bacillati</taxon>
        <taxon>Actinomycetota</taxon>
        <taxon>Actinomycetes</taxon>
        <taxon>Kitasatosporales</taxon>
        <taxon>Streptomycetaceae</taxon>
        <taxon>Streptomyces</taxon>
    </lineage>
</organism>
<proteinExistence type="predicted"/>
<sequence>MSTERKATSIRIPRFDTTEIALLCSALTVVRAHWATVLCNGGSKDLESVVLHTRSAWLRAAAPVAVLALALTACGGNKDAPSSASASAPGSGSGVDDGKNSADAVAAADEKSPQTPQPSEPSGGVLRPGRSGTGQYREESGKTTYEVVAQKVHVGTEAEARKVVQSPEDAKGLVAVTAYVKFTNKGPGIVKGLPKVDNGTEIYADGQRGGLLIGAPESLPGCEDPIDIDNWQVGESHTICQTYMIPEHSTSLEVHWGEEGAARPFIWKFDGAG</sequence>
<feature type="region of interest" description="Disordered" evidence="1">
    <location>
        <begin position="78"/>
        <end position="143"/>
    </location>
</feature>
<reference evidence="3" key="1">
    <citation type="submission" date="2016-11" db="EMBL/GenBank/DDBJ databases">
        <authorList>
            <person name="Jaros S."/>
            <person name="Januszkiewicz K."/>
            <person name="Wedrychowicz H."/>
        </authorList>
    </citation>
    <scope>NUCLEOTIDE SEQUENCE [LARGE SCALE GENOMIC DNA]</scope>
    <source>
        <strain evidence="3">CGMCC 4.3555</strain>
    </source>
</reference>
<accession>A0A9X8MYN0</accession>
<dbReference type="Proteomes" id="UP000184388">
    <property type="component" value="Unassembled WGS sequence"/>
</dbReference>
<comment type="caution">
    <text evidence="2">The sequence shown here is derived from an EMBL/GenBank/DDBJ whole genome shotgun (WGS) entry which is preliminary data.</text>
</comment>
<feature type="compositionally biased region" description="Low complexity" evidence="1">
    <location>
        <begin position="80"/>
        <end position="90"/>
    </location>
</feature>
<evidence type="ECO:0000313" key="2">
    <source>
        <dbReference type="EMBL" id="SHM32603.1"/>
    </source>
</evidence>
<evidence type="ECO:0000313" key="3">
    <source>
        <dbReference type="Proteomes" id="UP000184388"/>
    </source>
</evidence>
<evidence type="ECO:0000256" key="1">
    <source>
        <dbReference type="SAM" id="MobiDB-lite"/>
    </source>
</evidence>
<dbReference type="AlphaFoldDB" id="A0A9X8MYN0"/>
<gene>
    <name evidence="2" type="ORF">SAMN05216268_11060</name>
</gene>
<dbReference type="EMBL" id="FRBK01000010">
    <property type="protein sequence ID" value="SHM32603.1"/>
    <property type="molecule type" value="Genomic_DNA"/>
</dbReference>